<evidence type="ECO:0000259" key="6">
    <source>
        <dbReference type="Pfam" id="PF04932"/>
    </source>
</evidence>
<evidence type="ECO:0000256" key="4">
    <source>
        <dbReference type="ARBA" id="ARBA00023136"/>
    </source>
</evidence>
<keyword evidence="2 5" id="KW-0812">Transmembrane</keyword>
<keyword evidence="3 5" id="KW-1133">Transmembrane helix</keyword>
<feature type="transmembrane region" description="Helical" evidence="5">
    <location>
        <begin position="162"/>
        <end position="181"/>
    </location>
</feature>
<feature type="transmembrane region" description="Helical" evidence="5">
    <location>
        <begin position="43"/>
        <end position="60"/>
    </location>
</feature>
<dbReference type="PANTHER" id="PTHR37422:SF21">
    <property type="entry name" value="EXOQ-LIKE PROTEIN"/>
    <property type="match status" value="1"/>
</dbReference>
<dbReference type="EMBL" id="JACXAE010000118">
    <property type="protein sequence ID" value="MBD2777905.1"/>
    <property type="molecule type" value="Genomic_DNA"/>
</dbReference>
<feature type="transmembrane region" description="Helical" evidence="5">
    <location>
        <begin position="188"/>
        <end position="205"/>
    </location>
</feature>
<evidence type="ECO:0000256" key="3">
    <source>
        <dbReference type="ARBA" id="ARBA00022989"/>
    </source>
</evidence>
<feature type="transmembrane region" description="Helical" evidence="5">
    <location>
        <begin position="211"/>
        <end position="227"/>
    </location>
</feature>
<feature type="transmembrane region" description="Helical" evidence="5">
    <location>
        <begin position="100"/>
        <end position="117"/>
    </location>
</feature>
<dbReference type="InterPro" id="IPR007016">
    <property type="entry name" value="O-antigen_ligase-rel_domated"/>
</dbReference>
<protein>
    <submittedName>
        <fullName evidence="7">O-antigen ligase family protein</fullName>
    </submittedName>
</protein>
<dbReference type="GO" id="GO:0016874">
    <property type="term" value="F:ligase activity"/>
    <property type="evidence" value="ECO:0007669"/>
    <property type="project" value="UniProtKB-KW"/>
</dbReference>
<feature type="transmembrane region" description="Helical" evidence="5">
    <location>
        <begin position="72"/>
        <end position="88"/>
    </location>
</feature>
<comment type="caution">
    <text evidence="7">The sequence shown here is derived from an EMBL/GenBank/DDBJ whole genome shotgun (WGS) entry which is preliminary data.</text>
</comment>
<dbReference type="Proteomes" id="UP000629098">
    <property type="component" value="Unassembled WGS sequence"/>
</dbReference>
<dbReference type="AlphaFoldDB" id="A0A8J6XJ93"/>
<feature type="transmembrane region" description="Helical" evidence="5">
    <location>
        <begin position="12"/>
        <end position="37"/>
    </location>
</feature>
<comment type="subcellular location">
    <subcellularLocation>
        <location evidence="1">Membrane</location>
        <topology evidence="1">Multi-pass membrane protein</topology>
    </subcellularLocation>
</comment>
<feature type="transmembrane region" description="Helical" evidence="5">
    <location>
        <begin position="124"/>
        <end position="142"/>
    </location>
</feature>
<keyword evidence="7" id="KW-0436">Ligase</keyword>
<keyword evidence="4 5" id="KW-0472">Membrane</keyword>
<feature type="transmembrane region" description="Helical" evidence="5">
    <location>
        <begin position="388"/>
        <end position="405"/>
    </location>
</feature>
<evidence type="ECO:0000256" key="2">
    <source>
        <dbReference type="ARBA" id="ARBA00022692"/>
    </source>
</evidence>
<dbReference type="RefSeq" id="WP_190836953.1">
    <property type="nucleotide sequence ID" value="NZ_CAWPPI010000118.1"/>
</dbReference>
<dbReference type="PANTHER" id="PTHR37422">
    <property type="entry name" value="TEICHURONIC ACID BIOSYNTHESIS PROTEIN TUAE"/>
    <property type="match status" value="1"/>
</dbReference>
<feature type="transmembrane region" description="Helical" evidence="5">
    <location>
        <begin position="331"/>
        <end position="351"/>
    </location>
</feature>
<feature type="domain" description="O-antigen ligase-related" evidence="6">
    <location>
        <begin position="194"/>
        <end position="340"/>
    </location>
</feature>
<gene>
    <name evidence="7" type="ORF">ICL16_39145</name>
</gene>
<dbReference type="GO" id="GO:0016020">
    <property type="term" value="C:membrane"/>
    <property type="evidence" value="ECO:0007669"/>
    <property type="project" value="UniProtKB-SubCell"/>
</dbReference>
<sequence length="408" mass="46293">MNKKYREILEKCYAVIGLTFFTGAFDIGLTLSTGAIFPSFIRTGLRYLVWLAAYVFMGFNWKNTLRTARQDILIWLLTAIILLSFIWSDFPLKVLKNNREVLQMSAFALYFATRFSLKEQVKLIAWNFGIALVLSILLGLVMPDLVIHQDDHPGAWRGIYDYKNTFGSMMIMSSLVFFLLPIEQSRHVIYKWIGVSLSLIMIVLSTSKTSLVIYFILVLILLFYQNFRWQGKVSVVILDFVILLVGCVGTLVIGNWVSLITGLGKDPTLTGRTILWEGVFAKLQDRLLLGFGRGAFWFPEGKNGREVGQALGHGFVAPHAHNGLIDLALDVGLIGFSIFLIVYFVAFFRALKRAYATKSPENLWPLAFLIFLAMNNMTESYLLRLSNIYWVLFITVVLSVGQNRSEEA</sequence>
<dbReference type="Pfam" id="PF04932">
    <property type="entry name" value="Wzy_C"/>
    <property type="match status" value="1"/>
</dbReference>
<evidence type="ECO:0000313" key="8">
    <source>
        <dbReference type="Proteomes" id="UP000629098"/>
    </source>
</evidence>
<name>A0A8J6XJ93_9CYAN</name>
<reference evidence="7" key="1">
    <citation type="submission" date="2020-09" db="EMBL/GenBank/DDBJ databases">
        <title>Iningainema tapete sp. nov. (Scytonemataceae, Cyanobacteria) from greenhouses in central Florida (USA) produces two types of nodularin with biosynthetic potential for microcystin-LR and anabaenopeptins.</title>
        <authorList>
            <person name="Berthold D.E."/>
            <person name="Lefler F.W."/>
            <person name="Huang I.-S."/>
            <person name="Abdulla H."/>
            <person name="Zimba P.V."/>
            <person name="Laughinghouse H.D. IV."/>
        </authorList>
    </citation>
    <scope>NUCLEOTIDE SEQUENCE</scope>
    <source>
        <strain evidence="7">BLCCT55</strain>
    </source>
</reference>
<evidence type="ECO:0000256" key="1">
    <source>
        <dbReference type="ARBA" id="ARBA00004141"/>
    </source>
</evidence>
<evidence type="ECO:0000256" key="5">
    <source>
        <dbReference type="SAM" id="Phobius"/>
    </source>
</evidence>
<dbReference type="InterPro" id="IPR051533">
    <property type="entry name" value="WaaL-like"/>
</dbReference>
<proteinExistence type="predicted"/>
<keyword evidence="8" id="KW-1185">Reference proteome</keyword>
<accession>A0A8J6XJ93</accession>
<organism evidence="7 8">
    <name type="scientific">Iningainema tapete BLCC-T55</name>
    <dbReference type="NCBI Taxonomy" id="2748662"/>
    <lineage>
        <taxon>Bacteria</taxon>
        <taxon>Bacillati</taxon>
        <taxon>Cyanobacteriota</taxon>
        <taxon>Cyanophyceae</taxon>
        <taxon>Nostocales</taxon>
        <taxon>Scytonemataceae</taxon>
        <taxon>Iningainema tapete</taxon>
    </lineage>
</organism>
<feature type="transmembrane region" description="Helical" evidence="5">
    <location>
        <begin position="234"/>
        <end position="257"/>
    </location>
</feature>
<evidence type="ECO:0000313" key="7">
    <source>
        <dbReference type="EMBL" id="MBD2777905.1"/>
    </source>
</evidence>